<sequence length="146" mass="16047">MEAAIVCATLIYIRAELNAELIGSRWVNKGTAARSPNSEDINEALLVARAERNYDEIILSTAIRAEDVYHRQQDPVDHDSTTCRDVFNDHQTKTNSGPCFGGARVAILQEIAYWVISPDGSKMYVVGSPSESPLNLPPESSENPDV</sequence>
<feature type="region of interest" description="Disordered" evidence="1">
    <location>
        <begin position="127"/>
        <end position="146"/>
    </location>
</feature>
<organism evidence="2 3">
    <name type="scientific">Amanita muscaria (strain Koide BX008)</name>
    <dbReference type="NCBI Taxonomy" id="946122"/>
    <lineage>
        <taxon>Eukaryota</taxon>
        <taxon>Fungi</taxon>
        <taxon>Dikarya</taxon>
        <taxon>Basidiomycota</taxon>
        <taxon>Agaricomycotina</taxon>
        <taxon>Agaricomycetes</taxon>
        <taxon>Agaricomycetidae</taxon>
        <taxon>Agaricales</taxon>
        <taxon>Pluteineae</taxon>
        <taxon>Amanitaceae</taxon>
        <taxon>Amanita</taxon>
    </lineage>
</organism>
<evidence type="ECO:0000313" key="2">
    <source>
        <dbReference type="EMBL" id="KIL55398.1"/>
    </source>
</evidence>
<accession>A0A0C2WH04</accession>
<reference evidence="2 3" key="1">
    <citation type="submission" date="2014-04" db="EMBL/GenBank/DDBJ databases">
        <title>Evolutionary Origins and Diversification of the Mycorrhizal Mutualists.</title>
        <authorList>
            <consortium name="DOE Joint Genome Institute"/>
            <consortium name="Mycorrhizal Genomics Consortium"/>
            <person name="Kohler A."/>
            <person name="Kuo A."/>
            <person name="Nagy L.G."/>
            <person name="Floudas D."/>
            <person name="Copeland A."/>
            <person name="Barry K.W."/>
            <person name="Cichocki N."/>
            <person name="Veneault-Fourrey C."/>
            <person name="LaButti K."/>
            <person name="Lindquist E.A."/>
            <person name="Lipzen A."/>
            <person name="Lundell T."/>
            <person name="Morin E."/>
            <person name="Murat C."/>
            <person name="Riley R."/>
            <person name="Ohm R."/>
            <person name="Sun H."/>
            <person name="Tunlid A."/>
            <person name="Henrissat B."/>
            <person name="Grigoriev I.V."/>
            <person name="Hibbett D.S."/>
            <person name="Martin F."/>
        </authorList>
    </citation>
    <scope>NUCLEOTIDE SEQUENCE [LARGE SCALE GENOMIC DNA]</scope>
    <source>
        <strain evidence="2 3">Koide BX008</strain>
    </source>
</reference>
<dbReference type="EMBL" id="KN818522">
    <property type="protein sequence ID" value="KIL55398.1"/>
    <property type="molecule type" value="Genomic_DNA"/>
</dbReference>
<evidence type="ECO:0000313" key="3">
    <source>
        <dbReference type="Proteomes" id="UP000054549"/>
    </source>
</evidence>
<feature type="compositionally biased region" description="Low complexity" evidence="1">
    <location>
        <begin position="128"/>
        <end position="146"/>
    </location>
</feature>
<evidence type="ECO:0000256" key="1">
    <source>
        <dbReference type="SAM" id="MobiDB-lite"/>
    </source>
</evidence>
<gene>
    <name evidence="2" type="ORF">M378DRAFT_17989</name>
</gene>
<dbReference type="InterPro" id="IPR011993">
    <property type="entry name" value="PH-like_dom_sf"/>
</dbReference>
<proteinExistence type="predicted"/>
<dbReference type="InParanoid" id="A0A0C2WH04"/>
<dbReference type="Gene3D" id="2.30.29.30">
    <property type="entry name" value="Pleckstrin-homology domain (PH domain)/Phosphotyrosine-binding domain (PTB)"/>
    <property type="match status" value="1"/>
</dbReference>
<dbReference type="Proteomes" id="UP000054549">
    <property type="component" value="Unassembled WGS sequence"/>
</dbReference>
<dbReference type="HOGENOM" id="CLU_1776973_0_0_1"/>
<dbReference type="STRING" id="946122.A0A0C2WH04"/>
<dbReference type="AlphaFoldDB" id="A0A0C2WH04"/>
<name>A0A0C2WH04_AMAMK</name>
<dbReference type="OrthoDB" id="27483at2759"/>
<keyword evidence="3" id="KW-1185">Reference proteome</keyword>
<protein>
    <submittedName>
        <fullName evidence="2">Uncharacterized protein</fullName>
    </submittedName>
</protein>